<dbReference type="AlphaFoldDB" id="A0A4D4LG75"/>
<evidence type="ECO:0000313" key="3">
    <source>
        <dbReference type="Proteomes" id="UP000301309"/>
    </source>
</evidence>
<organism evidence="2 3">
    <name type="scientific">Streptomyces violaceusniger</name>
    <dbReference type="NCBI Taxonomy" id="68280"/>
    <lineage>
        <taxon>Bacteria</taxon>
        <taxon>Bacillati</taxon>
        <taxon>Actinomycetota</taxon>
        <taxon>Actinomycetes</taxon>
        <taxon>Kitasatosporales</taxon>
        <taxon>Streptomycetaceae</taxon>
        <taxon>Streptomyces</taxon>
        <taxon>Streptomyces violaceusniger group</taxon>
    </lineage>
</organism>
<gene>
    <name evidence="2" type="ORF">SVIO_109250</name>
</gene>
<proteinExistence type="predicted"/>
<reference evidence="2 3" key="1">
    <citation type="journal article" date="2020" name="Int. J. Syst. Evol. Microbiol.">
        <title>Reclassification of Streptomyces castelarensis and Streptomyces sporoclivatus as later heterotypic synonyms of Streptomyces antimycoticus.</title>
        <authorList>
            <person name="Komaki H."/>
            <person name="Tamura T."/>
        </authorList>
    </citation>
    <scope>NUCLEOTIDE SEQUENCE [LARGE SCALE GENOMIC DNA]</scope>
    <source>
        <strain evidence="2 3">NBRC 13459</strain>
    </source>
</reference>
<keyword evidence="3" id="KW-1185">Reference proteome</keyword>
<feature type="region of interest" description="Disordered" evidence="1">
    <location>
        <begin position="75"/>
        <end position="95"/>
    </location>
</feature>
<dbReference type="EMBL" id="BJHW01000002">
    <property type="protein sequence ID" value="GDY60302.1"/>
    <property type="molecule type" value="Genomic_DNA"/>
</dbReference>
<evidence type="ECO:0000256" key="1">
    <source>
        <dbReference type="SAM" id="MobiDB-lite"/>
    </source>
</evidence>
<name>A0A4D4LG75_STRVO</name>
<dbReference type="Proteomes" id="UP000301309">
    <property type="component" value="Unassembled WGS sequence"/>
</dbReference>
<sequence length="122" mass="13517">MFLGHVPEVHPLNASSVRDDHIEVPALLTDSLDHIVEITRHCSVRGDRRDMSLNGSLRGFERLLPSPRDVDVGAFASESLGNRQTKARAPASDEGDLMRETHAFSLSRDCEDRAHCFASSCF</sequence>
<evidence type="ECO:0000313" key="2">
    <source>
        <dbReference type="EMBL" id="GDY60302.1"/>
    </source>
</evidence>
<comment type="caution">
    <text evidence="2">The sequence shown here is derived from an EMBL/GenBank/DDBJ whole genome shotgun (WGS) entry which is preliminary data.</text>
</comment>
<protein>
    <submittedName>
        <fullName evidence="2">Uncharacterized protein</fullName>
    </submittedName>
</protein>
<accession>A0A4D4LG75</accession>